<name>A0A9J7AM70_9PROT</name>
<dbReference type="AlphaFoldDB" id="A0A9J7AM70"/>
<dbReference type="Pfam" id="PF04267">
    <property type="entry name" value="SoxD"/>
    <property type="match status" value="1"/>
</dbReference>
<reference evidence="1" key="1">
    <citation type="submission" date="2022-08" db="EMBL/GenBank/DDBJ databases">
        <title>Nisaea acidiphila sp. nov., isolated from a marine algal debris and emended description of the genus Nisaea Urios et al. 2008.</title>
        <authorList>
            <person name="Kwon K."/>
        </authorList>
    </citation>
    <scope>NUCLEOTIDE SEQUENCE</scope>
    <source>
        <strain evidence="1">MEBiC11861</strain>
    </source>
</reference>
<dbReference type="InterPro" id="IPR006279">
    <property type="entry name" value="SoxD"/>
</dbReference>
<dbReference type="RefSeq" id="WP_257767241.1">
    <property type="nucleotide sequence ID" value="NZ_CP102480.1"/>
</dbReference>
<evidence type="ECO:0000313" key="2">
    <source>
        <dbReference type="Proteomes" id="UP001060336"/>
    </source>
</evidence>
<sequence>MLQITCPWCGPRDDNEFHYGGEAHISRPLDAGKLSDAEWAEYLFLKQNPKGPFTERWSHSAGCRRWFNVVRNTATDEIIETYPMGELPKSPEGIKAYEENWRRDSAAEQNAKAGASGK</sequence>
<accession>A0A9J7AM70</accession>
<dbReference type="NCBIfam" id="TIGR01374">
    <property type="entry name" value="soxD"/>
    <property type="match status" value="1"/>
</dbReference>
<evidence type="ECO:0000313" key="1">
    <source>
        <dbReference type="EMBL" id="UUX48739.1"/>
    </source>
</evidence>
<dbReference type="KEGG" id="naci:NUH88_15150"/>
<keyword evidence="2" id="KW-1185">Reference proteome</keyword>
<organism evidence="1 2">
    <name type="scientific">Nisaea acidiphila</name>
    <dbReference type="NCBI Taxonomy" id="1862145"/>
    <lineage>
        <taxon>Bacteria</taxon>
        <taxon>Pseudomonadati</taxon>
        <taxon>Pseudomonadota</taxon>
        <taxon>Alphaproteobacteria</taxon>
        <taxon>Rhodospirillales</taxon>
        <taxon>Thalassobaculaceae</taxon>
        <taxon>Nisaea</taxon>
    </lineage>
</organism>
<dbReference type="GO" id="GO:0008115">
    <property type="term" value="F:sarcosine oxidase activity"/>
    <property type="evidence" value="ECO:0007669"/>
    <property type="project" value="InterPro"/>
</dbReference>
<dbReference type="EMBL" id="CP102480">
    <property type="protein sequence ID" value="UUX48739.1"/>
    <property type="molecule type" value="Genomic_DNA"/>
</dbReference>
<protein>
    <submittedName>
        <fullName evidence="1">Sarcosine oxidase subunit delta</fullName>
    </submittedName>
</protein>
<dbReference type="Gene3D" id="3.30.2270.10">
    <property type="entry name" value="Folate-binding superfamily"/>
    <property type="match status" value="1"/>
</dbReference>
<dbReference type="InterPro" id="IPR038561">
    <property type="entry name" value="SoxD_sf"/>
</dbReference>
<gene>
    <name evidence="1" type="ORF">NUH88_15150</name>
</gene>
<dbReference type="GO" id="GO:0046653">
    <property type="term" value="P:tetrahydrofolate metabolic process"/>
    <property type="evidence" value="ECO:0007669"/>
    <property type="project" value="InterPro"/>
</dbReference>
<dbReference type="Proteomes" id="UP001060336">
    <property type="component" value="Chromosome"/>
</dbReference>
<proteinExistence type="predicted"/>